<dbReference type="GO" id="GO:0080043">
    <property type="term" value="F:quercetin 3-O-glucosyltransferase activity"/>
    <property type="evidence" value="ECO:0007669"/>
    <property type="project" value="TreeGrafter"/>
</dbReference>
<proteinExistence type="inferred from homology"/>
<evidence type="ECO:0000313" key="7">
    <source>
        <dbReference type="Proteomes" id="UP001190926"/>
    </source>
</evidence>
<dbReference type="InterPro" id="IPR035595">
    <property type="entry name" value="UDP_glycos_trans_CS"/>
</dbReference>
<name>A0AAD4J9P4_PERFH</name>
<gene>
    <name evidence="6" type="ORF">C2S53_010729</name>
</gene>
<comment type="similarity">
    <text evidence="1 4">Belongs to the UDP-glycosyltransferase family.</text>
</comment>
<dbReference type="Proteomes" id="UP001190926">
    <property type="component" value="Unassembled WGS sequence"/>
</dbReference>
<dbReference type="InterPro" id="IPR002213">
    <property type="entry name" value="UDP_glucos_trans"/>
</dbReference>
<dbReference type="PANTHER" id="PTHR11926">
    <property type="entry name" value="GLUCOSYL/GLUCURONOSYL TRANSFERASES"/>
    <property type="match status" value="1"/>
</dbReference>
<dbReference type="PANTHER" id="PTHR11926:SF1494">
    <property type="entry name" value="FLAVONOL 3-O-GLUCOSYLTRANSFERASE UGT76E12-RELATED"/>
    <property type="match status" value="1"/>
</dbReference>
<evidence type="ECO:0000256" key="3">
    <source>
        <dbReference type="ARBA" id="ARBA00022679"/>
    </source>
</evidence>
<dbReference type="Pfam" id="PF00201">
    <property type="entry name" value="UDPGT"/>
    <property type="match status" value="1"/>
</dbReference>
<dbReference type="EMBL" id="SDAM02000104">
    <property type="protein sequence ID" value="KAH6829772.1"/>
    <property type="molecule type" value="Genomic_DNA"/>
</dbReference>
<keyword evidence="7" id="KW-1185">Reference proteome</keyword>
<evidence type="ECO:0000256" key="5">
    <source>
        <dbReference type="RuleBase" id="RU362057"/>
    </source>
</evidence>
<dbReference type="AlphaFoldDB" id="A0AAD4J9P4"/>
<keyword evidence="2 4" id="KW-0328">Glycosyltransferase</keyword>
<protein>
    <recommendedName>
        <fullName evidence="5">Glycosyltransferase</fullName>
        <ecNumber evidence="5">2.4.1.-</ecNumber>
    </recommendedName>
</protein>
<dbReference type="PROSITE" id="PS00375">
    <property type="entry name" value="UDPGT"/>
    <property type="match status" value="1"/>
</dbReference>
<dbReference type="Gene3D" id="3.40.50.2000">
    <property type="entry name" value="Glycogen Phosphorylase B"/>
    <property type="match status" value="2"/>
</dbReference>
<dbReference type="GO" id="GO:0080044">
    <property type="term" value="F:quercetin 7-O-glucosyltransferase activity"/>
    <property type="evidence" value="ECO:0007669"/>
    <property type="project" value="TreeGrafter"/>
</dbReference>
<organism evidence="6 7">
    <name type="scientific">Perilla frutescens var. hirtella</name>
    <name type="common">Perilla citriodora</name>
    <name type="synonym">Perilla setoyensis</name>
    <dbReference type="NCBI Taxonomy" id="608512"/>
    <lineage>
        <taxon>Eukaryota</taxon>
        <taxon>Viridiplantae</taxon>
        <taxon>Streptophyta</taxon>
        <taxon>Embryophyta</taxon>
        <taxon>Tracheophyta</taxon>
        <taxon>Spermatophyta</taxon>
        <taxon>Magnoliopsida</taxon>
        <taxon>eudicotyledons</taxon>
        <taxon>Gunneridae</taxon>
        <taxon>Pentapetalae</taxon>
        <taxon>asterids</taxon>
        <taxon>lamiids</taxon>
        <taxon>Lamiales</taxon>
        <taxon>Lamiaceae</taxon>
        <taxon>Nepetoideae</taxon>
        <taxon>Elsholtzieae</taxon>
        <taxon>Perilla</taxon>
    </lineage>
</organism>
<dbReference type="CDD" id="cd03784">
    <property type="entry name" value="GT1_Gtf-like"/>
    <property type="match status" value="1"/>
</dbReference>
<evidence type="ECO:0000256" key="2">
    <source>
        <dbReference type="ARBA" id="ARBA00022676"/>
    </source>
</evidence>
<evidence type="ECO:0000256" key="4">
    <source>
        <dbReference type="RuleBase" id="RU003718"/>
    </source>
</evidence>
<dbReference type="FunFam" id="3.40.50.2000:FF:000138">
    <property type="entry name" value="Glycosyltransferase"/>
    <property type="match status" value="1"/>
</dbReference>
<keyword evidence="3 4" id="KW-0808">Transferase</keyword>
<comment type="caution">
    <text evidence="6">The sequence shown here is derived from an EMBL/GenBank/DDBJ whole genome shotgun (WGS) entry which is preliminary data.</text>
</comment>
<reference evidence="6 7" key="1">
    <citation type="journal article" date="2021" name="Nat. Commun.">
        <title>Incipient diploidization of the medicinal plant Perilla within 10,000 years.</title>
        <authorList>
            <person name="Zhang Y."/>
            <person name="Shen Q."/>
            <person name="Leng L."/>
            <person name="Zhang D."/>
            <person name="Chen S."/>
            <person name="Shi Y."/>
            <person name="Ning Z."/>
            <person name="Chen S."/>
        </authorList>
    </citation>
    <scope>NUCLEOTIDE SEQUENCE [LARGE SCALE GENOMIC DNA]</scope>
    <source>
        <strain evidence="7">cv. PC099</strain>
    </source>
</reference>
<accession>A0AAD4J9P4</accession>
<evidence type="ECO:0000313" key="6">
    <source>
        <dbReference type="EMBL" id="KAH6829772.1"/>
    </source>
</evidence>
<dbReference type="EC" id="2.4.1.-" evidence="5"/>
<evidence type="ECO:0000256" key="1">
    <source>
        <dbReference type="ARBA" id="ARBA00009995"/>
    </source>
</evidence>
<dbReference type="SUPFAM" id="SSF53756">
    <property type="entry name" value="UDP-Glycosyltransferase/glycogen phosphorylase"/>
    <property type="match status" value="1"/>
</dbReference>
<sequence length="460" mass="51302">MASSLHHQPIPSRHVVAVPYPGRGHINPMLSLCTALAERSSDMLITVVLTEEWLGLLAALKKPPNMSFAAIPNVVPSEKVRGDDPMAFFTAVLTKMEAPFERLLDGGELPPSDFIIGDALMSWVYAVAGRRNIPSAHLWTMSASVYTVFYHFDLLVQNGHYPVDLSVNGEAIVDYIPGLSHSRLADLPLIVKDQESFEKSIKTLPNDSNAKHLIFNSFYELESQVFDALKHKSSMSIYNIGPTTTYFKLKAMKTNPITTTTDYYLRWLELQPPSSVLYVSLGSFLHISTAQMDEIAAGLHGSGVRFLWVAKRGMSGLQQMAGDKGLVVEWCDQMMVLAHSSVGGFLSHCGWNSTKEAVLAGVPMLAFPIIVDQLPNTKVIVDDWRVGWRMLEREFNEEDLIKSDRICEIVKRFMDLGSVERKVISRNAREIMKICEREFGDGGSFDANLDAFVKSIMQLN</sequence>